<accession>A0A127K461</accession>
<dbReference type="AlphaFoldDB" id="A0A127K461"/>
<dbReference type="STRING" id="1134435.AC731_007200"/>
<dbReference type="KEGG" id="thu:AC731_007200"/>
<dbReference type="RefSeq" id="WP_048702831.1">
    <property type="nucleotide sequence ID" value="NZ_CP014646.1"/>
</dbReference>
<proteinExistence type="predicted"/>
<organism evidence="1 2">
    <name type="scientific">Thauera humireducens</name>
    <dbReference type="NCBI Taxonomy" id="1134435"/>
    <lineage>
        <taxon>Bacteria</taxon>
        <taxon>Pseudomonadati</taxon>
        <taxon>Pseudomonadota</taxon>
        <taxon>Betaproteobacteria</taxon>
        <taxon>Rhodocyclales</taxon>
        <taxon>Zoogloeaceae</taxon>
        <taxon>Thauera</taxon>
    </lineage>
</organism>
<evidence type="ECO:0000313" key="1">
    <source>
        <dbReference type="EMBL" id="AMO36749.1"/>
    </source>
</evidence>
<evidence type="ECO:0000313" key="2">
    <source>
        <dbReference type="Proteomes" id="UP000036902"/>
    </source>
</evidence>
<reference evidence="2" key="1">
    <citation type="submission" date="2016-03" db="EMBL/GenBank/DDBJ databases">
        <authorList>
            <person name="Ma C."/>
            <person name="Zhou S."/>
            <person name="Yang G."/>
        </authorList>
    </citation>
    <scope>NUCLEOTIDE SEQUENCE [LARGE SCALE GENOMIC DNA]</scope>
    <source>
        <strain evidence="2">SgZ-1</strain>
    </source>
</reference>
<keyword evidence="2" id="KW-1185">Reference proteome</keyword>
<name>A0A127K461_9RHOO</name>
<dbReference type="EMBL" id="CP014646">
    <property type="protein sequence ID" value="AMO36749.1"/>
    <property type="molecule type" value="Genomic_DNA"/>
</dbReference>
<sequence length="135" mass="13485">MSVSWNFYNDPALTSLQSAGATVTEDLGPTDRIVYFGSPMPGKTLRTAIGPGSNQITIAPADGGPGSGADVSQVKLALTAGGLDTAVGGAAISVGTELSSGAANKITVFVRTEQGSQPVGLADDLFLTTNAVVES</sequence>
<gene>
    <name evidence="1" type="ORF">AC731_007200</name>
</gene>
<dbReference type="Proteomes" id="UP000036902">
    <property type="component" value="Chromosome"/>
</dbReference>
<protein>
    <submittedName>
        <fullName evidence="1">Uncharacterized protein</fullName>
    </submittedName>
</protein>